<evidence type="ECO:0000313" key="1">
    <source>
        <dbReference type="EMBL" id="MEC4723200.1"/>
    </source>
</evidence>
<organism evidence="1 2">
    <name type="scientific">Noviherbaspirillum album</name>
    <dbReference type="NCBI Taxonomy" id="3080276"/>
    <lineage>
        <taxon>Bacteria</taxon>
        <taxon>Pseudomonadati</taxon>
        <taxon>Pseudomonadota</taxon>
        <taxon>Betaproteobacteria</taxon>
        <taxon>Burkholderiales</taxon>
        <taxon>Oxalobacteraceae</taxon>
        <taxon>Noviherbaspirillum</taxon>
    </lineage>
</organism>
<sequence>MGSVECRNGKRHRPRQWFFKVFMENIMKQRKKNAQYLGIRRGNHAMNEVYGGRNGAMHWGLGLTPYTQHHLDIITPGTVIHNHRNEVIFGGAQSRMRRERERERELGCGCHAA</sequence>
<accession>A0ABU6JHQ2</accession>
<gene>
    <name evidence="1" type="ORF">RY831_28990</name>
</gene>
<evidence type="ECO:0000313" key="2">
    <source>
        <dbReference type="Proteomes" id="UP001352263"/>
    </source>
</evidence>
<protein>
    <submittedName>
        <fullName evidence="1">Uncharacterized protein</fullName>
    </submittedName>
</protein>
<dbReference type="EMBL" id="JAWIIV010000046">
    <property type="protein sequence ID" value="MEC4723200.1"/>
    <property type="molecule type" value="Genomic_DNA"/>
</dbReference>
<proteinExistence type="predicted"/>
<comment type="caution">
    <text evidence="1">The sequence shown here is derived from an EMBL/GenBank/DDBJ whole genome shotgun (WGS) entry which is preliminary data.</text>
</comment>
<reference evidence="1 2" key="1">
    <citation type="submission" date="2023-10" db="EMBL/GenBank/DDBJ databases">
        <title>Noviherbaspirillum sp. CPCC 100848 genome assembly.</title>
        <authorList>
            <person name="Li X.Y."/>
            <person name="Fang X.M."/>
        </authorList>
    </citation>
    <scope>NUCLEOTIDE SEQUENCE [LARGE SCALE GENOMIC DNA]</scope>
    <source>
        <strain evidence="1 2">CPCC 100848</strain>
    </source>
</reference>
<dbReference type="Proteomes" id="UP001352263">
    <property type="component" value="Unassembled WGS sequence"/>
</dbReference>
<keyword evidence="2" id="KW-1185">Reference proteome</keyword>
<dbReference type="RefSeq" id="WP_326509822.1">
    <property type="nucleotide sequence ID" value="NZ_JAWIIV010000046.1"/>
</dbReference>
<name>A0ABU6JHQ2_9BURK</name>